<feature type="compositionally biased region" description="Polar residues" evidence="1">
    <location>
        <begin position="1"/>
        <end position="20"/>
    </location>
</feature>
<reference evidence="3" key="1">
    <citation type="submission" date="2023-03" db="EMBL/GenBank/DDBJ databases">
        <title>Massive genome expansion in bonnet fungi (Mycena s.s.) driven by repeated elements and novel gene families across ecological guilds.</title>
        <authorList>
            <consortium name="Lawrence Berkeley National Laboratory"/>
            <person name="Harder C.B."/>
            <person name="Miyauchi S."/>
            <person name="Viragh M."/>
            <person name="Kuo A."/>
            <person name="Thoen E."/>
            <person name="Andreopoulos B."/>
            <person name="Lu D."/>
            <person name="Skrede I."/>
            <person name="Drula E."/>
            <person name="Henrissat B."/>
            <person name="Morin E."/>
            <person name="Kohler A."/>
            <person name="Barry K."/>
            <person name="LaButti K."/>
            <person name="Morin E."/>
            <person name="Salamov A."/>
            <person name="Lipzen A."/>
            <person name="Mereny Z."/>
            <person name="Hegedus B."/>
            <person name="Baldrian P."/>
            <person name="Stursova M."/>
            <person name="Weitz H."/>
            <person name="Taylor A."/>
            <person name="Grigoriev I.V."/>
            <person name="Nagy L.G."/>
            <person name="Martin F."/>
            <person name="Kauserud H."/>
        </authorList>
    </citation>
    <scope>NUCLEOTIDE SEQUENCE</scope>
    <source>
        <strain evidence="3">CBHHK182m</strain>
    </source>
</reference>
<dbReference type="Proteomes" id="UP001215598">
    <property type="component" value="Unassembled WGS sequence"/>
</dbReference>
<name>A0AAD7HQL4_9AGAR</name>
<protein>
    <submittedName>
        <fullName evidence="3">Uncharacterized protein</fullName>
    </submittedName>
</protein>
<organism evidence="3 4">
    <name type="scientific">Mycena metata</name>
    <dbReference type="NCBI Taxonomy" id="1033252"/>
    <lineage>
        <taxon>Eukaryota</taxon>
        <taxon>Fungi</taxon>
        <taxon>Dikarya</taxon>
        <taxon>Basidiomycota</taxon>
        <taxon>Agaricomycotina</taxon>
        <taxon>Agaricomycetes</taxon>
        <taxon>Agaricomycetidae</taxon>
        <taxon>Agaricales</taxon>
        <taxon>Marasmiineae</taxon>
        <taxon>Mycenaceae</taxon>
        <taxon>Mycena</taxon>
    </lineage>
</organism>
<dbReference type="EMBL" id="JARKIB010000193">
    <property type="protein sequence ID" value="KAJ7725579.1"/>
    <property type="molecule type" value="Genomic_DNA"/>
</dbReference>
<keyword evidence="4" id="KW-1185">Reference proteome</keyword>
<dbReference type="AlphaFoldDB" id="A0AAD7HQL4"/>
<feature type="region of interest" description="Disordered" evidence="1">
    <location>
        <begin position="46"/>
        <end position="65"/>
    </location>
</feature>
<sequence>MTQHKPSSQLAQPTSQTSWTPPLPHGSYTLPHKKTLNAEKLSSILDYAPTPTSTPTATPLHAPTPTVAPPVRQCCPMPYFPDAGVDARVHSEDAGKFFYVVKAGRKKGTYTNDTIATAQVKKFSGFSMRAVGTYDAAVAEWEQNCLDNHGPVCADAPTAARERESRSVSPTLSIGSVGSITSSQLSDIYDEGSGFSQATFQSPAKARYGGTPSQPPPSTSSRPPITMDTRLFLPADEQYALDEGKFWGVPGVLSTFGSRTEAVQAARQQGIPRPNVWGHADKRVIDDFIRSTVVSSE</sequence>
<comment type="caution">
    <text evidence="3">The sequence shown here is derived from an EMBL/GenBank/DDBJ whole genome shotgun (WGS) entry which is preliminary data.</text>
</comment>
<accession>A0AAD7HQL4</accession>
<dbReference type="EMBL" id="JARKIB010000394">
    <property type="protein sequence ID" value="KAJ7711498.1"/>
    <property type="molecule type" value="Genomic_DNA"/>
</dbReference>
<evidence type="ECO:0000313" key="2">
    <source>
        <dbReference type="EMBL" id="KAJ7711498.1"/>
    </source>
</evidence>
<feature type="compositionally biased region" description="Low complexity" evidence="1">
    <location>
        <begin position="48"/>
        <end position="65"/>
    </location>
</feature>
<evidence type="ECO:0000313" key="3">
    <source>
        <dbReference type="EMBL" id="KAJ7725579.1"/>
    </source>
</evidence>
<evidence type="ECO:0000256" key="1">
    <source>
        <dbReference type="SAM" id="MobiDB-lite"/>
    </source>
</evidence>
<evidence type="ECO:0000313" key="4">
    <source>
        <dbReference type="Proteomes" id="UP001215598"/>
    </source>
</evidence>
<feature type="region of interest" description="Disordered" evidence="1">
    <location>
        <begin position="204"/>
        <end position="226"/>
    </location>
</feature>
<gene>
    <name evidence="2" type="ORF">B0H16DRAFT_1480282</name>
    <name evidence="3" type="ORF">B0H16DRAFT_1736107</name>
</gene>
<proteinExistence type="predicted"/>
<feature type="region of interest" description="Disordered" evidence="1">
    <location>
        <begin position="1"/>
        <end position="30"/>
    </location>
</feature>
<dbReference type="SUPFAM" id="SSF55658">
    <property type="entry name" value="L9 N-domain-like"/>
    <property type="match status" value="1"/>
</dbReference>
<dbReference type="InterPro" id="IPR009027">
    <property type="entry name" value="Ribosomal_bL9/RNase_H1_N"/>
</dbReference>